<evidence type="ECO:0000313" key="2">
    <source>
        <dbReference type="Proteomes" id="UP000000925"/>
    </source>
</evidence>
<evidence type="ECO:0000313" key="1">
    <source>
        <dbReference type="EMBL" id="ADE55097.1"/>
    </source>
</evidence>
<accession>D5ELG1</accession>
<keyword evidence="2" id="KW-1185">Reference proteome</keyword>
<dbReference type="KEGG" id="caa:Caka_2079"/>
<reference evidence="1 2" key="1">
    <citation type="journal article" date="2010" name="Stand. Genomic Sci.">
        <title>Complete genome sequence of Coraliomargarita akajimensis type strain (04OKA010-24).</title>
        <authorList>
            <person name="Mavromatis K."/>
            <person name="Abt B."/>
            <person name="Brambilla E."/>
            <person name="Lapidus A."/>
            <person name="Copeland A."/>
            <person name="Deshpande S."/>
            <person name="Nolan M."/>
            <person name="Lucas S."/>
            <person name="Tice H."/>
            <person name="Cheng J.F."/>
            <person name="Han C."/>
            <person name="Detter J.C."/>
            <person name="Woyke T."/>
            <person name="Goodwin L."/>
            <person name="Pitluck S."/>
            <person name="Held B."/>
            <person name="Brettin T."/>
            <person name="Tapia R."/>
            <person name="Ivanova N."/>
            <person name="Mikhailova N."/>
            <person name="Pati A."/>
            <person name="Liolios K."/>
            <person name="Chen A."/>
            <person name="Palaniappan K."/>
            <person name="Land M."/>
            <person name="Hauser L."/>
            <person name="Chang Y.J."/>
            <person name="Jeffries C.D."/>
            <person name="Rohde M."/>
            <person name="Goker M."/>
            <person name="Bristow J."/>
            <person name="Eisen J.A."/>
            <person name="Markowitz V."/>
            <person name="Hugenholtz P."/>
            <person name="Klenk H.P."/>
            <person name="Kyrpides N.C."/>
        </authorList>
    </citation>
    <scope>NUCLEOTIDE SEQUENCE [LARGE SCALE GENOMIC DNA]</scope>
    <source>
        <strain evidence="2">DSM 45221 / IAM 15411 / JCM 23193 / KCTC 12865</strain>
    </source>
</reference>
<protein>
    <submittedName>
        <fullName evidence="1">Uncharacterized protein</fullName>
    </submittedName>
</protein>
<proteinExistence type="predicted"/>
<dbReference type="EMBL" id="CP001998">
    <property type="protein sequence ID" value="ADE55097.1"/>
    <property type="molecule type" value="Genomic_DNA"/>
</dbReference>
<dbReference type="Proteomes" id="UP000000925">
    <property type="component" value="Chromosome"/>
</dbReference>
<organism evidence="1 2">
    <name type="scientific">Coraliomargarita akajimensis (strain DSM 45221 / IAM 15411 / JCM 23193 / KCTC 12865 / 04OKA010-24)</name>
    <dbReference type="NCBI Taxonomy" id="583355"/>
    <lineage>
        <taxon>Bacteria</taxon>
        <taxon>Pseudomonadati</taxon>
        <taxon>Verrucomicrobiota</taxon>
        <taxon>Opitutia</taxon>
        <taxon>Puniceicoccales</taxon>
        <taxon>Coraliomargaritaceae</taxon>
        <taxon>Coraliomargarita</taxon>
    </lineage>
</organism>
<dbReference type="AlphaFoldDB" id="D5ELG1"/>
<name>D5ELG1_CORAD</name>
<gene>
    <name evidence="1" type="ordered locus">Caka_2079</name>
</gene>
<dbReference type="HOGENOM" id="CLU_3355622_0_0_0"/>
<dbReference type="STRING" id="583355.Caka_2079"/>
<sequence>MISYFHTKSATALIFYMTAFHKLRDSRFLQKGSDGC</sequence>